<keyword evidence="2" id="KW-1185">Reference proteome</keyword>
<reference evidence="1 2" key="1">
    <citation type="journal article" date="2018" name="Front. Plant Sci.">
        <title>Red Clover (Trifolium pratense) and Zigzag Clover (T. medium) - A Picture of Genomic Similarities and Differences.</title>
        <authorList>
            <person name="Dluhosova J."/>
            <person name="Istvanek J."/>
            <person name="Nedelnik J."/>
            <person name="Repkova J."/>
        </authorList>
    </citation>
    <scope>NUCLEOTIDE SEQUENCE [LARGE SCALE GENOMIC DNA]</scope>
    <source>
        <strain evidence="2">cv. 10/8</strain>
        <tissue evidence="1">Leaf</tissue>
    </source>
</reference>
<accession>A0A392M5K7</accession>
<dbReference type="AlphaFoldDB" id="A0A392M5K7"/>
<evidence type="ECO:0000313" key="2">
    <source>
        <dbReference type="Proteomes" id="UP000265520"/>
    </source>
</evidence>
<evidence type="ECO:0000313" key="1">
    <source>
        <dbReference type="EMBL" id="MCH82591.1"/>
    </source>
</evidence>
<dbReference type="EMBL" id="LXQA010003903">
    <property type="protein sequence ID" value="MCH82591.1"/>
    <property type="molecule type" value="Genomic_DNA"/>
</dbReference>
<gene>
    <name evidence="1" type="ORF">A2U01_0003402</name>
</gene>
<name>A0A392M5K7_9FABA</name>
<organism evidence="1 2">
    <name type="scientific">Trifolium medium</name>
    <dbReference type="NCBI Taxonomy" id="97028"/>
    <lineage>
        <taxon>Eukaryota</taxon>
        <taxon>Viridiplantae</taxon>
        <taxon>Streptophyta</taxon>
        <taxon>Embryophyta</taxon>
        <taxon>Tracheophyta</taxon>
        <taxon>Spermatophyta</taxon>
        <taxon>Magnoliopsida</taxon>
        <taxon>eudicotyledons</taxon>
        <taxon>Gunneridae</taxon>
        <taxon>Pentapetalae</taxon>
        <taxon>rosids</taxon>
        <taxon>fabids</taxon>
        <taxon>Fabales</taxon>
        <taxon>Fabaceae</taxon>
        <taxon>Papilionoideae</taxon>
        <taxon>50 kb inversion clade</taxon>
        <taxon>NPAAA clade</taxon>
        <taxon>Hologalegina</taxon>
        <taxon>IRL clade</taxon>
        <taxon>Trifolieae</taxon>
        <taxon>Trifolium</taxon>
    </lineage>
</organism>
<protein>
    <submittedName>
        <fullName evidence="1">Uncharacterized protein</fullName>
    </submittedName>
</protein>
<comment type="caution">
    <text evidence="1">The sequence shown here is derived from an EMBL/GenBank/DDBJ whole genome shotgun (WGS) entry which is preliminary data.</text>
</comment>
<proteinExistence type="predicted"/>
<dbReference type="Proteomes" id="UP000265520">
    <property type="component" value="Unassembled WGS sequence"/>
</dbReference>
<feature type="non-terminal residue" evidence="1">
    <location>
        <position position="35"/>
    </location>
</feature>
<sequence>MLELQQLMPWERVGCCGCLENVKQILWVASVPGAA</sequence>